<dbReference type="EMBL" id="KX349291">
    <property type="protein sequence ID" value="AOO11577.1"/>
    <property type="molecule type" value="Genomic_DNA"/>
</dbReference>
<name>A0A1D7SD78_9CAUD</name>
<protein>
    <submittedName>
        <fullName evidence="1">Structural protein</fullName>
    </submittedName>
</protein>
<proteinExistence type="predicted"/>
<gene>
    <name evidence="1" type="ORF">ES420910_096</name>
</gene>
<evidence type="ECO:0000313" key="2">
    <source>
        <dbReference type="Proteomes" id="UP000225178"/>
    </source>
</evidence>
<sequence>MSFNINSDKEFIKASKPQIIGTAEFAIKSGVGVDEKEVIRALLDSEEKLPRVGINRTGQRVNNITVLTGGSGYTIRPTVTVSPPPAGVEGAIQALASSFIFNGRVSSIAINNPGKGYSEPPTVTITGGNGAGATAEAFLDTVDFELDINGAIRTSTSIISDTARILNLDIDNFVTPDANFRGPNLKNYMNNTGTIWSANVIVQKDSYRYFGSNVYQAINAGQTGDFAPEHLDGIVLNGEVQLKHIGFRVVDATEFGYNETGEAGIFPRSITPLLGDRSDKIATTEYVLNLATNDVGGRIYVSSQIGSDLNDGRSAVNPVRTVKRAAQLAWETVGVKETLIISGGDYVEDNPISLPPDASVVGDNLRLVIIRPNNPGKHIFKFGDKNYVTGVTYRDKVDANGDSVATWDFAMVFDDKQRILIDKEANGDFGVNFPTGHQVFGPSKFQINFQNNSGLAQLASGLEAVGVNTGARGDISNVRFDDLTGNNAYRNGKLDIVITSGSFLSGEGFRYLINGTQGVTLGSSSGTTRANALDNTILMSTDPTLSNIIPGGYVYLDGTSNALVGNGFYEVLQIDDDNAPDYYVTVAPILGSVGWREELAGTIDIYAASVNEGAFDSTSIDSIRSEGEVVYTTEDFDTPLPLSRIDFTLQGTFNDGFQNEVFGDAEDLGGIVFYTNALVGRENTHDFKEGEEILIEGLPTVSPDLSFLNGFQRIYKVIEDPDGRARRFVIPKKVDAALGLNSNNNFDPGQFATVKSATRSVTLSLLNSPNTFPIATPVDRRFQDAVTFIRNNRDFISDEVVGRINDEFKKEYYSVYNIAGTASSQFTPTDVSYNPATGDSVFTVANHGLVVGDGVRIDDDSVVFTCAMDGNATEHSAPQSHHYSSGKTLPITASTTNTFTVNVGASGPDQQYTPSNATYNPATGDMVLTIGSHGLSIGEGVVIDDNSISFTCQMDGFDTAKTYPRPGIDPFAGRSIPIKDVSDTTITLYVGVSGPNVTFTPSNATYDPATGDMVVTVGQHGLGVGRSIVLVDESLTFTCASDNNQSNHSYPRSTDPVSGKSIAITAVGTTQHTATDVDYDAVTGDTVITVPSHGFTTGDYIKIEDGSLVFTCDLDGDTVQKSYPRPSYDYPSNRWLSITVVDSEKFRVNIGASSYEGTHTFVSASSNGIDRQDGTFTFNVGASPVGQQYAHTFVSASLGAIKHEPQSIHSFQGATANAIKHLPQSAHTFVRAATGAIKVGGSTFDIFLGTTDDTHTYVSGGTVKYSGTTYSISNFTYDNIVTGVATVTVANPIANITDDATVLLADILLSCANGQKVYPSFSIPVDDDQCRQDVAHFLNALTRDLEFGCNHNMIEAAKKYIVGAKISYVENEIIQTIRAVEYTTQLAIFAMCNWRIGNRTPGEDVYTPVYSSIPRYFDDTVITTTATDGGTIACSNVESAIRTLSFLYVDVLANNTNGTNLDAAYLIARNRHLIADLALIDTETLYPSLNLSDTHQRKCRRDISYILGGLIRDLSLGGNSGIVTNAEFYYSGAALTGIDASQLEETRYAYTRVAEYAKSAMRNWSSSTTSEVVEVTPTTATYTPASGVVVIQIPTPSTIPDLNDRIAFKEGALTFTCSGGTHASPTPTDRNYGNSLTITNINNVGGGILEITVNVGNVTSLTGNVPHTFDSALADGTIIIYNPVDTSNSDIPKVEDWNILLYPTTPLCSNVATAIDTSFALLDGILEYADDDQSPTAIQPGATAIDTGTLYDTANIITYPDSFIYDADNQRVAVRGDYDDYPIIEASPYTQNASVISFLGGGGAEVDGNKVKQPNCPFPGLELDGTASFPNQGKSMVAAAFTIVSFGGTGYRVVNDGYTQLVSVFVIFCADGVLAESGGYCSITNSATNFGQFALRAIGFREEPYVFDAGYFSEGSYIRAIITNVSQTPTGRTILTIENLGREPLEHYILKVDGLRNVDEDTEFFVEEITQVGAGPPFTATCIFDDGSGSPVELVDIATGSTVTAANLSGRTVNLHRPSIVNSSSHTWEFAGSGTNYLALPENGGTKVEANEQVSEFYGRVYVSGTDELGDFKVGTFAKIENRTGAITFTGTVTISEVEFLKLKGGDVVVTGFDDSNTLGGASSSDSKIPTQKAVRDFITNNLGAYIQKEYSTNSVPRALVELTDSGKISLDQIPALRPFEVYTVSNLSERLEIEGALAGDIAIQQDNNTSFILNNDNDSLFLAFAVDPTLTFTINDIFEGSISQGQIQSTEYRQGVMYQIVITDPGSGYTIPPTLTISGGSPGLGAIGASASCTIANGQVVTVSIDEFNGYVGGFGYTAQPTITFSAPPAGGTQATGLALIESRLYGNIVNAIKITDTDQIDSSDLPAETVNLTRTINTSASDSNNWVSLSTSTVDARDITGGPIATDLLATNSTAANSYTFLRGDQSYALAVQSLKSPEERYFAKLTVPAQSGSINMVFATNQNALQGHLIVDSVFGIPSETIIQSVTTESGLTTIGFAQEKALTATIPAGTIIEFRRATSPIRFDSTFTEGNFIEEIIIADGGNGFTNGEYFNQGVVGGNGQGLKATYIVENNQVVDILITSGGSNYTQDFSTNIAPSVIGSGTGLDLRCKRSTINRQYANVTVDIDRVQEGSVDPEYGTVGVARFDKAQFFINVGGEGSIRLKTASNSVDSGLDADLLDGKQGSFYQNASSLTSGTLDSDRLAGTYNIDISGQSQNTIRLLSGINNPSSNPSPNTFSTGIISDTKNNNADQLVDGGTKHMVLTLRSGPDATYGGIRQLAFTDNDNMWLRGSGTGVTTFGTWAKIWTSENDGIDTGLDADRLDNKQGTWYQNALNINYGTISANRLPTFQSATSFRNTLKVKSYNGDPKYNIYVSGRILSTLPTPNPFTPGNAVKVYNANSQAIGDLEIDNLIINDDTADNFNDYTIIQARLISGGFTGALTIGTASNRVEFQDFTIADDNNIDIATLESDGGTANLRMGRTDGNASNPGIYFSSSQLAANYNSSIVATGGTGVDGSGTLNVQVVDSDGFTVKGNIIWNEGNVAFNDTNIVTTYNALGLPTLRSAVMRDASGDFAANQITVKAGFDGIVGASSLNVLKSGDTMTGTLDITGAGSGLSVQGITGLTGDVTMDNDLTIGTNVFFVDESEEEVGIGTLVPSDKLSVVGGSFSIASGSGSNSIGTTNGFGIVYDTTNGVAYQISKSTSGNTSITWGTSESGTTTNKMSLDPSGDLYPLLSTQDLGLNATNNRWRNAYIKDVYAKSSLAISDATANAGAPAYFLGASGFRNFRVGNQLLADNTFEITASTANGGQAWNSTPALFIQGSTNRVAINTTNFSGTDTSEATPVTRNYQLNIEGDLNFNGQLFQNNEEFVTSRWTLNKTTNNIWRLSKVGVGKPDPVYTIETAPLVVSGSLVNDGSVNVGGSTFNSGVNTSVVYANADPQYIDTYGIFKTNRNTISEGITIPSATNAMSAGPLTINNGVVVVIPNGSSWSVV</sequence>
<organism evidence="1 2">
    <name type="scientific">Cyanophage S-RIM44</name>
    <dbReference type="NCBI Taxonomy" id="1278485"/>
    <lineage>
        <taxon>Viruses</taxon>
        <taxon>Duplodnaviria</taxon>
        <taxon>Heunggongvirae</taxon>
        <taxon>Uroviricota</taxon>
        <taxon>Caudoviricetes</taxon>
        <taxon>Pantevenvirales</taxon>
        <taxon>Kyanoviridae</taxon>
        <taxon>Vellamovirus</taxon>
        <taxon>Vellamovirus rhodeisland44</taxon>
    </lineage>
</organism>
<accession>A0A1D7SD78</accession>
<evidence type="ECO:0000313" key="1">
    <source>
        <dbReference type="EMBL" id="AOO11577.1"/>
    </source>
</evidence>
<reference evidence="1 2" key="1">
    <citation type="journal article" date="2016" name="Environ. Microbiol.">
        <title>Genomic diversification of marine cyanophages into stable ecotypes.</title>
        <authorList>
            <person name="Marston M.F."/>
            <person name="Martiny J.B."/>
        </authorList>
    </citation>
    <scope>NUCLEOTIDE SEQUENCE [LARGE SCALE GENOMIC DNA]</scope>
    <source>
        <strain evidence="1">ES_42_0910</strain>
    </source>
</reference>
<dbReference type="Proteomes" id="UP000225178">
    <property type="component" value="Segment"/>
</dbReference>